<sequence length="430" mass="45700">MPYNPDDQIALGALDRLAARLKAEDDARGNPIRLRNVKRDNLQAARDLANAIIESKREPTAEEYDFVRHGVELAAERRKELDRAAETQEKLHLIGDVPAGYARDGHGGYMPTAGASAAKGHLRLGGLKSGILSGFGTYMRQTSPGLKGLTPSGSITVPTLITGDPLPGSVDGERPPRLLDVLPAVGRDAPVYITRVRSVIADPGGAAVVAPGDTKRRLGLGVENVERRLRVVAVVSEPIDRFILADESNLTAWVGSELAESVWRAIELEVLDGSGEGEHFRGIANTSGIQTQALVNDPLTTLQYGIAKLEDLGVAPAFAAVSSTDWLAITTTRNASGAFDLNPQPGGPVNAVNRTAWGVPVTTVPGLEPGYGYVVGQDAVELSVDTGGIQVDWNPYSGWETNEVQARCEVRSNLDVLAPHRIVEVQLGGA</sequence>
<organism evidence="3 4">
    <name type="scientific">Xylanimonas cellulosilytica (strain DSM 15894 / JCM 12276 / CECT 5975 / KCTC 9989 / LMG 20990 / NBRC 107835 / XIL07)</name>
    <dbReference type="NCBI Taxonomy" id="446471"/>
    <lineage>
        <taxon>Bacteria</taxon>
        <taxon>Bacillati</taxon>
        <taxon>Actinomycetota</taxon>
        <taxon>Actinomycetes</taxon>
        <taxon>Micrococcales</taxon>
        <taxon>Promicromonosporaceae</taxon>
        <taxon>Xylanimonas</taxon>
    </lineage>
</organism>
<evidence type="ECO:0000256" key="1">
    <source>
        <dbReference type="ARBA" id="ARBA00004328"/>
    </source>
</evidence>
<dbReference type="Gene3D" id="3.30.2320.10">
    <property type="entry name" value="hypothetical protein PF0899 domain"/>
    <property type="match status" value="1"/>
</dbReference>
<dbReference type="NCBIfam" id="TIGR01554">
    <property type="entry name" value="major_cap_HK97"/>
    <property type="match status" value="1"/>
</dbReference>
<reference evidence="3 4" key="2">
    <citation type="journal article" date="2010" name="Stand. Genomic Sci.">
        <title>Complete genome sequence of Xylanimonas cellulosilytica type strain (XIL07).</title>
        <authorList>
            <person name="Foster B."/>
            <person name="Pukall R."/>
            <person name="Abt B."/>
            <person name="Nolan M."/>
            <person name="Glavina Del Rio T."/>
            <person name="Chen F."/>
            <person name="Lucas S."/>
            <person name="Tice H."/>
            <person name="Pitluck S."/>
            <person name="Cheng J.-F."/>
            <person name="Chertkov O."/>
            <person name="Brettin T."/>
            <person name="Han C."/>
            <person name="Detter J.C."/>
            <person name="Bruce D."/>
            <person name="Goodwin L."/>
            <person name="Ivanova N."/>
            <person name="Mavromatis K."/>
            <person name="Pati A."/>
            <person name="Mikhailova N."/>
            <person name="Chen A."/>
            <person name="Palaniappan K."/>
            <person name="Land M."/>
            <person name="Hauser L."/>
            <person name="Chang Y.-J."/>
            <person name="Jeffries C.D."/>
            <person name="Chain P."/>
            <person name="Rohde M."/>
            <person name="Goeker M."/>
            <person name="Bristow J."/>
            <person name="Eisen J.A."/>
            <person name="Markowitz V."/>
            <person name="Hugenholtz P."/>
            <person name="Kyrpides N.C."/>
            <person name="Klenk H.-P."/>
            <person name="Lapidus A."/>
        </authorList>
    </citation>
    <scope>NUCLEOTIDE SEQUENCE [LARGE SCALE GENOMIC DNA]</scope>
    <source>
        <strain evidence="4">DSM 15894 / CECT 5975 / LMG 20990 / XIL07</strain>
    </source>
</reference>
<evidence type="ECO:0000313" key="3">
    <source>
        <dbReference type="EMBL" id="ACZ31081.1"/>
    </source>
</evidence>
<evidence type="ECO:0000313" key="4">
    <source>
        <dbReference type="Proteomes" id="UP000002255"/>
    </source>
</evidence>
<dbReference type="eggNOG" id="COG4653">
    <property type="taxonomic scope" value="Bacteria"/>
</dbReference>
<dbReference type="AlphaFoldDB" id="D1BU68"/>
<dbReference type="RefSeq" id="WP_012878823.1">
    <property type="nucleotide sequence ID" value="NC_013530.1"/>
</dbReference>
<protein>
    <recommendedName>
        <fullName evidence="2">Phage capsid-like C-terminal domain-containing protein</fullName>
    </recommendedName>
</protein>
<dbReference type="Gene3D" id="3.30.2400.10">
    <property type="entry name" value="Major capsid protein gp5"/>
    <property type="match status" value="1"/>
</dbReference>
<dbReference type="OrthoDB" id="8444243at2"/>
<feature type="domain" description="Phage capsid-like C-terminal" evidence="2">
    <location>
        <begin position="241"/>
        <end position="423"/>
    </location>
</feature>
<reference evidence="4" key="1">
    <citation type="submission" date="2009-11" db="EMBL/GenBank/DDBJ databases">
        <title>The complete chromosome of Xylanimonas cellulosilytica DSM 15894.</title>
        <authorList>
            <consortium name="US DOE Joint Genome Institute (JGI-PGF)"/>
            <person name="Lucas S."/>
            <person name="Copeland A."/>
            <person name="Lapidus A."/>
            <person name="Glavina del Rio T."/>
            <person name="Dalin E."/>
            <person name="Tice H."/>
            <person name="Bruce D."/>
            <person name="Goodwin L."/>
            <person name="Pitluck S."/>
            <person name="Kyrpides N."/>
            <person name="Mavromatis K."/>
            <person name="Ivanova N."/>
            <person name="Mikhailova N."/>
            <person name="Foster B."/>
            <person name="Clum A."/>
            <person name="Brettin T."/>
            <person name="Detter J.C."/>
            <person name="Han C."/>
            <person name="Larimer F."/>
            <person name="Land M."/>
            <person name="Hauser L."/>
            <person name="Markowitz V."/>
            <person name="Cheng J.F."/>
            <person name="Hugenholtz P."/>
            <person name="Woyke T."/>
            <person name="Wu D."/>
            <person name="Gehrich-Schroeter G."/>
            <person name="Schneider S."/>
            <person name="Pukall S.R."/>
            <person name="Klenk H.P."/>
            <person name="Eisen J.A."/>
        </authorList>
    </citation>
    <scope>NUCLEOTIDE SEQUENCE [LARGE SCALE GENOMIC DNA]</scope>
    <source>
        <strain evidence="4">DSM 15894 / CECT 5975 / LMG 20990 / XIL07</strain>
    </source>
</reference>
<dbReference type="SUPFAM" id="SSF56563">
    <property type="entry name" value="Major capsid protein gp5"/>
    <property type="match status" value="1"/>
</dbReference>
<dbReference type="Pfam" id="PF05065">
    <property type="entry name" value="Phage_capsid"/>
    <property type="match status" value="1"/>
</dbReference>
<gene>
    <name evidence="3" type="ordered locus">Xcel_2063</name>
</gene>
<dbReference type="KEGG" id="xce:Xcel_2063"/>
<dbReference type="EMBL" id="CP001821">
    <property type="protein sequence ID" value="ACZ31081.1"/>
    <property type="molecule type" value="Genomic_DNA"/>
</dbReference>
<dbReference type="STRING" id="446471.Xcel_2063"/>
<dbReference type="InterPro" id="IPR054612">
    <property type="entry name" value="Phage_capsid-like_C"/>
</dbReference>
<dbReference type="HOGENOM" id="CLU_677350_0_0_11"/>
<accession>D1BU68</accession>
<dbReference type="InterPro" id="IPR024455">
    <property type="entry name" value="Phage_capsid"/>
</dbReference>
<proteinExistence type="predicted"/>
<comment type="subcellular location">
    <subcellularLocation>
        <location evidence="1">Virion</location>
    </subcellularLocation>
</comment>
<keyword evidence="4" id="KW-1185">Reference proteome</keyword>
<evidence type="ECO:0000259" key="2">
    <source>
        <dbReference type="Pfam" id="PF05065"/>
    </source>
</evidence>
<dbReference type="Proteomes" id="UP000002255">
    <property type="component" value="Chromosome"/>
</dbReference>
<name>D1BU68_XYLCX</name>